<dbReference type="Proteomes" id="UP000019426">
    <property type="component" value="Chromosome M2/40_rep1"/>
</dbReference>
<dbReference type="Pfam" id="PF14282">
    <property type="entry name" value="FlxA"/>
    <property type="match status" value="1"/>
</dbReference>
<gene>
    <name evidence="2" type="ORF">CM240_0239</name>
</gene>
<dbReference type="eggNOG" id="COG4223">
    <property type="taxonomic scope" value="Bacteria"/>
</dbReference>
<feature type="compositionally biased region" description="Low complexity" evidence="1">
    <location>
        <begin position="89"/>
        <end position="100"/>
    </location>
</feature>
<dbReference type="OrthoDB" id="9811630at2"/>
<feature type="compositionally biased region" description="Basic and acidic residues" evidence="1">
    <location>
        <begin position="184"/>
        <end position="202"/>
    </location>
</feature>
<keyword evidence="3" id="KW-1185">Reference proteome</keyword>
<dbReference type="KEGG" id="clt:CM240_0239"/>
<dbReference type="HOGENOM" id="CLU_1238419_0_0_9"/>
<evidence type="ECO:0000256" key="1">
    <source>
        <dbReference type="SAM" id="MobiDB-lite"/>
    </source>
</evidence>
<organism evidence="2 3">
    <name type="scientific">Clostridium bornimense</name>
    <dbReference type="NCBI Taxonomy" id="1216932"/>
    <lineage>
        <taxon>Bacteria</taxon>
        <taxon>Bacillati</taxon>
        <taxon>Bacillota</taxon>
        <taxon>Clostridia</taxon>
        <taxon>Eubacteriales</taxon>
        <taxon>Clostridiaceae</taxon>
        <taxon>Clostridium</taxon>
    </lineage>
</organism>
<evidence type="ECO:0000313" key="3">
    <source>
        <dbReference type="Proteomes" id="UP000019426"/>
    </source>
</evidence>
<dbReference type="InterPro" id="IPR025577">
    <property type="entry name" value="FlxA"/>
</dbReference>
<accession>W6RUY6</accession>
<dbReference type="PATRIC" id="fig|1216932.3.peg.220"/>
<evidence type="ECO:0000313" key="2">
    <source>
        <dbReference type="EMBL" id="CDM67409.1"/>
    </source>
</evidence>
<feature type="compositionally biased region" description="Basic and acidic residues" evidence="1">
    <location>
        <begin position="72"/>
        <end position="88"/>
    </location>
</feature>
<dbReference type="AlphaFoldDB" id="W6RUY6"/>
<sequence length="223" mass="25384">MKVGSIDGTNNNQMQMRIGTDQDNQLQAIEKQITDVQNQIQKISENKNMSDEQKAERRKELQQQLQDLNKQLMERKIEIQKEKREKNAKTNGSNNNTNSKDTTEFSVEGLISASNAIKQIKTTNTVKTSIEGEARVLKSEIKMDKSRGVNTDNKESRLAKVNEKVSDITEDINKQIEDINGTLDKVENKEKEENNDEKKDDATGVNFIDLEEKIGYHSIDVKA</sequence>
<feature type="compositionally biased region" description="Low complexity" evidence="1">
    <location>
        <begin position="62"/>
        <end position="71"/>
    </location>
</feature>
<proteinExistence type="predicted"/>
<dbReference type="RefSeq" id="WP_044035867.1">
    <property type="nucleotide sequence ID" value="NZ_HG917868.1"/>
</dbReference>
<feature type="region of interest" description="Disordered" evidence="1">
    <location>
        <begin position="40"/>
        <end position="102"/>
    </location>
</feature>
<evidence type="ECO:0008006" key="4">
    <source>
        <dbReference type="Google" id="ProtNLM"/>
    </source>
</evidence>
<name>W6RUY6_9CLOT</name>
<feature type="region of interest" description="Disordered" evidence="1">
    <location>
        <begin position="1"/>
        <end position="23"/>
    </location>
</feature>
<feature type="compositionally biased region" description="Polar residues" evidence="1">
    <location>
        <begin position="7"/>
        <end position="23"/>
    </location>
</feature>
<protein>
    <recommendedName>
        <fullName evidence="4">FlxA-like protein</fullName>
    </recommendedName>
</protein>
<feature type="region of interest" description="Disordered" evidence="1">
    <location>
        <begin position="183"/>
        <end position="203"/>
    </location>
</feature>
<reference evidence="2 3" key="1">
    <citation type="submission" date="2013-11" db="EMBL/GenBank/DDBJ databases">
        <title>Complete genome sequence of Clostridum sp. M2/40.</title>
        <authorList>
            <person name="Wibberg D."/>
            <person name="Puehler A."/>
            <person name="Schlueter A."/>
        </authorList>
    </citation>
    <scope>NUCLEOTIDE SEQUENCE [LARGE SCALE GENOMIC DNA]</scope>
    <source>
        <strain evidence="3">M2/40</strain>
    </source>
</reference>
<feature type="compositionally biased region" description="Basic and acidic residues" evidence="1">
    <location>
        <begin position="44"/>
        <end position="61"/>
    </location>
</feature>
<dbReference type="EMBL" id="HG917868">
    <property type="protein sequence ID" value="CDM67409.1"/>
    <property type="molecule type" value="Genomic_DNA"/>
</dbReference>